<protein>
    <submittedName>
        <fullName evidence="1">Peptidase_M13 domain-containing protein</fullName>
    </submittedName>
</protein>
<name>A0A0M3KII7_ANISI</name>
<proteinExistence type="predicted"/>
<organism evidence="1">
    <name type="scientific">Anisakis simplex</name>
    <name type="common">Herring worm</name>
    <dbReference type="NCBI Taxonomy" id="6269"/>
    <lineage>
        <taxon>Eukaryota</taxon>
        <taxon>Metazoa</taxon>
        <taxon>Ecdysozoa</taxon>
        <taxon>Nematoda</taxon>
        <taxon>Chromadorea</taxon>
        <taxon>Rhabditida</taxon>
        <taxon>Spirurina</taxon>
        <taxon>Ascaridomorpha</taxon>
        <taxon>Ascaridoidea</taxon>
        <taxon>Anisakidae</taxon>
        <taxon>Anisakis</taxon>
        <taxon>Anisakis simplex complex</taxon>
    </lineage>
</organism>
<dbReference type="WBParaSite" id="ASIM_0002080601-mRNA-1">
    <property type="protein sequence ID" value="ASIM_0002080601-mRNA-1"/>
    <property type="gene ID" value="ASIM_0002080601"/>
</dbReference>
<dbReference type="AlphaFoldDB" id="A0A0M3KII7"/>
<reference evidence="1" key="1">
    <citation type="submission" date="2017-02" db="UniProtKB">
        <authorList>
            <consortium name="WormBaseParasite"/>
        </authorList>
    </citation>
    <scope>IDENTIFICATION</scope>
</reference>
<accession>A0A0M3KII7</accession>
<sequence>LGWDKGRLLDENGSALFPGFMNKVKAALYPPGYFIGSRTKQFFLWRSMVDATEGVPQV</sequence>
<evidence type="ECO:0000313" key="1">
    <source>
        <dbReference type="WBParaSite" id="ASIM_0002080601-mRNA-1"/>
    </source>
</evidence>